<dbReference type="InterPro" id="IPR002110">
    <property type="entry name" value="Ankyrin_rpt"/>
</dbReference>
<dbReference type="EMBL" id="JAEAOA010001560">
    <property type="protein sequence ID" value="KAK3583531.1"/>
    <property type="molecule type" value="Genomic_DNA"/>
</dbReference>
<dbReference type="Pfam" id="PF12796">
    <property type="entry name" value="Ank_2"/>
    <property type="match status" value="4"/>
</dbReference>
<dbReference type="InterPro" id="IPR036770">
    <property type="entry name" value="Ankyrin_rpt-contain_sf"/>
</dbReference>
<dbReference type="Proteomes" id="UP001195483">
    <property type="component" value="Unassembled WGS sequence"/>
</dbReference>
<dbReference type="SMART" id="SM00248">
    <property type="entry name" value="ANK"/>
    <property type="match status" value="17"/>
</dbReference>
<evidence type="ECO:0000313" key="2">
    <source>
        <dbReference type="EMBL" id="KAK3583531.1"/>
    </source>
</evidence>
<dbReference type="PROSITE" id="PS50088">
    <property type="entry name" value="ANK_REPEAT"/>
    <property type="match status" value="3"/>
</dbReference>
<dbReference type="SUPFAM" id="SSF48403">
    <property type="entry name" value="Ankyrin repeat"/>
    <property type="match status" value="2"/>
</dbReference>
<reference evidence="2" key="3">
    <citation type="submission" date="2023-05" db="EMBL/GenBank/DDBJ databases">
        <authorList>
            <person name="Smith C.H."/>
        </authorList>
    </citation>
    <scope>NUCLEOTIDE SEQUENCE</scope>
    <source>
        <strain evidence="2">CHS0354</strain>
        <tissue evidence="2">Mantle</tissue>
    </source>
</reference>
<dbReference type="PANTHER" id="PTHR24121">
    <property type="entry name" value="NO MECHANORECEPTOR POTENTIAL C, ISOFORM D-RELATED"/>
    <property type="match status" value="1"/>
</dbReference>
<keyword evidence="3" id="KW-1185">Reference proteome</keyword>
<gene>
    <name evidence="2" type="ORF">CHS0354_026115</name>
</gene>
<dbReference type="Pfam" id="PF13637">
    <property type="entry name" value="Ank_4"/>
    <property type="match status" value="1"/>
</dbReference>
<feature type="repeat" description="ANK" evidence="1">
    <location>
        <begin position="532"/>
        <end position="564"/>
    </location>
</feature>
<reference evidence="2" key="1">
    <citation type="journal article" date="2021" name="Genome Biol. Evol.">
        <title>A High-Quality Reference Genome for a Parasitic Bivalve with Doubly Uniparental Inheritance (Bivalvia: Unionida).</title>
        <authorList>
            <person name="Smith C.H."/>
        </authorList>
    </citation>
    <scope>NUCLEOTIDE SEQUENCE</scope>
    <source>
        <strain evidence="2">CHS0354</strain>
    </source>
</reference>
<protein>
    <submittedName>
        <fullName evidence="2">Uncharacterized protein</fullName>
    </submittedName>
</protein>
<comment type="caution">
    <text evidence="2">The sequence shown here is derived from an EMBL/GenBank/DDBJ whole genome shotgun (WGS) entry which is preliminary data.</text>
</comment>
<dbReference type="PANTHER" id="PTHR24121:SF22">
    <property type="entry name" value="PROTEIN ACCELERATED CELL DEATH 6-LIKE"/>
    <property type="match status" value="1"/>
</dbReference>
<dbReference type="PROSITE" id="PS50297">
    <property type="entry name" value="ANK_REP_REGION"/>
    <property type="match status" value="1"/>
</dbReference>
<feature type="repeat" description="ANK" evidence="1">
    <location>
        <begin position="446"/>
        <end position="478"/>
    </location>
</feature>
<reference evidence="2" key="2">
    <citation type="journal article" date="2021" name="Genome Biol. Evol.">
        <title>Developing a high-quality reference genome for a parasitic bivalve with doubly uniparental inheritance (Bivalvia: Unionida).</title>
        <authorList>
            <person name="Smith C.H."/>
        </authorList>
    </citation>
    <scope>NUCLEOTIDE SEQUENCE</scope>
    <source>
        <strain evidence="2">CHS0354</strain>
        <tissue evidence="2">Mantle</tissue>
    </source>
</reference>
<evidence type="ECO:0000256" key="1">
    <source>
        <dbReference type="PROSITE-ProRule" id="PRU00023"/>
    </source>
</evidence>
<name>A0AAE0VMX2_9BIVA</name>
<feature type="repeat" description="ANK" evidence="1">
    <location>
        <begin position="105"/>
        <end position="137"/>
    </location>
</feature>
<dbReference type="AlphaFoldDB" id="A0AAE0VMX2"/>
<accession>A0AAE0VMX2</accession>
<dbReference type="Gene3D" id="1.25.40.20">
    <property type="entry name" value="Ankyrin repeat-containing domain"/>
    <property type="match status" value="3"/>
</dbReference>
<sequence>MESIPTDFSIVSEANIWSSKQFRKEFLAEFKEIHFIADKENNSLLVHLANANNDELVDELLHELDNIPEEKKKHVAQFLTKSAVASCAHKDTYLIEKICKNGHLDVNDILPNSIQHGSVEAIEFLLESGADINYRSKNGENLLHTACLHGRLDLVKFLYSKHPYLVNESDCADRSVGLSVAAGGGRVEILEFLLTLGLNVMHTDHAGWSLPHYACWNGNKAMAEHLGAKYSKLLYCVTKEGLSVLMCAAFGGSINIFFKNVSINGYDKWHPMYDTENNQQTLLHMSCLGGGLVMTKHLVQTYPTMLHEVDNMKKKPAHYAAHSGNIAVLSYLIDCGTDPWCKTSEEETLLHRAYLSGQLEMSKHLIQTYPTMFHEVDNMKRTPEHKAAYSGNIAVLSYLIDCGTDSWNKTSEEEPLLHIACLSGQLEMSKHLVQTYSTMLHEVDNMKRTPAHKAAYSGNIAVLSYLIDCGTDPWSKTSEEETFLHRACLSDRWSKISEEETLLHIACLSGQLEMSKNLVQTYPTMLHEVDNMKRTPAHYAAKSGNIALLSYLIDCGTDPWSKTSEENTLIHIACLSGQLEMSKHLVQTYHRMLHEVDNRKRTPAQYAAHSSNIALLSYLIDCGTDPWSKISEEETLLHIACLSGQLEMSKHLVQTYPTMLNEVHNMKRTPTYCAAYRAAESGNIAVLSYLIDCGTDPWSTTSENETLLQHKPS</sequence>
<keyword evidence="1" id="KW-0040">ANK repeat</keyword>
<evidence type="ECO:0000313" key="3">
    <source>
        <dbReference type="Proteomes" id="UP001195483"/>
    </source>
</evidence>
<proteinExistence type="predicted"/>
<organism evidence="2 3">
    <name type="scientific">Potamilus streckersoni</name>
    <dbReference type="NCBI Taxonomy" id="2493646"/>
    <lineage>
        <taxon>Eukaryota</taxon>
        <taxon>Metazoa</taxon>
        <taxon>Spiralia</taxon>
        <taxon>Lophotrochozoa</taxon>
        <taxon>Mollusca</taxon>
        <taxon>Bivalvia</taxon>
        <taxon>Autobranchia</taxon>
        <taxon>Heteroconchia</taxon>
        <taxon>Palaeoheterodonta</taxon>
        <taxon>Unionida</taxon>
        <taxon>Unionoidea</taxon>
        <taxon>Unionidae</taxon>
        <taxon>Ambleminae</taxon>
        <taxon>Lampsilini</taxon>
        <taxon>Potamilus</taxon>
    </lineage>
</organism>